<dbReference type="RefSeq" id="WP_379486434.1">
    <property type="nucleotide sequence ID" value="NZ_JBHLWK010000008.1"/>
</dbReference>
<gene>
    <name evidence="3" type="ORF">ACFFJC_05200</name>
</gene>
<dbReference type="Pfam" id="PF00144">
    <property type="entry name" value="Beta-lactamase"/>
    <property type="match status" value="1"/>
</dbReference>
<dbReference type="InterPro" id="IPR012338">
    <property type="entry name" value="Beta-lactam/transpept-like"/>
</dbReference>
<dbReference type="PANTHER" id="PTHR43283">
    <property type="entry name" value="BETA-LACTAMASE-RELATED"/>
    <property type="match status" value="1"/>
</dbReference>
<name>A0ABV6CSG3_9SPHN</name>
<feature type="chain" id="PRO_5046122988" evidence="1">
    <location>
        <begin position="20"/>
        <end position="380"/>
    </location>
</feature>
<sequence>MSVRRVPLIVAMSVLPALWGCGPAAPEGPPPPSAEAQAAIQDAGGAPRDALGRALDGLFDEGLVGRTDALVVMKRGSVIVERYGAAIRAETRLPGWSAGQCITALMIGQLVSDGRLRLNESAPVLEWQRPGDPRGAVTLRQLLQMRSGLRHSETASAGTGRVETESDRMRMLFLDGRDDMAAYAEAQPLEAPAGQVFEHSSASAVILADLAARVLSPDADPVRRRRAVSDYLGTRVLGPIGMGSTTVAYDRKGTMVGSGMMQASARDWGKLGEFLRRMGSVRGAQILPRRWIQFMLDPSPREPGYGAGVWLNRAEEGANARLWPGRAPRSVYACLGEYGQYVIGSPDQLLTVVRLGHSDAAQEAELHERLGALLALFPKN</sequence>
<feature type="domain" description="Beta-lactamase-related" evidence="2">
    <location>
        <begin position="66"/>
        <end position="373"/>
    </location>
</feature>
<evidence type="ECO:0000313" key="3">
    <source>
        <dbReference type="EMBL" id="MFC0203669.1"/>
    </source>
</evidence>
<proteinExistence type="predicted"/>
<dbReference type="InterPro" id="IPR001466">
    <property type="entry name" value="Beta-lactam-related"/>
</dbReference>
<feature type="signal peptide" evidence="1">
    <location>
        <begin position="1"/>
        <end position="19"/>
    </location>
</feature>
<evidence type="ECO:0000313" key="4">
    <source>
        <dbReference type="Proteomes" id="UP001589798"/>
    </source>
</evidence>
<dbReference type="EMBL" id="JBHLWK010000008">
    <property type="protein sequence ID" value="MFC0203669.1"/>
    <property type="molecule type" value="Genomic_DNA"/>
</dbReference>
<dbReference type="EC" id="3.-.-.-" evidence="3"/>
<evidence type="ECO:0000256" key="1">
    <source>
        <dbReference type="SAM" id="SignalP"/>
    </source>
</evidence>
<organism evidence="3 4">
    <name type="scientific">Novosphingobium soli</name>
    <dbReference type="NCBI Taxonomy" id="574956"/>
    <lineage>
        <taxon>Bacteria</taxon>
        <taxon>Pseudomonadati</taxon>
        <taxon>Pseudomonadota</taxon>
        <taxon>Alphaproteobacteria</taxon>
        <taxon>Sphingomonadales</taxon>
        <taxon>Sphingomonadaceae</taxon>
        <taxon>Novosphingobium</taxon>
    </lineage>
</organism>
<reference evidence="3 4" key="1">
    <citation type="submission" date="2024-09" db="EMBL/GenBank/DDBJ databases">
        <authorList>
            <person name="Sun Q."/>
            <person name="Mori K."/>
        </authorList>
    </citation>
    <scope>NUCLEOTIDE SEQUENCE [LARGE SCALE GENOMIC DNA]</scope>
    <source>
        <strain evidence="3 4">CCM 7706</strain>
    </source>
</reference>
<keyword evidence="4" id="KW-1185">Reference proteome</keyword>
<accession>A0ABV6CSG3</accession>
<dbReference type="GO" id="GO:0016787">
    <property type="term" value="F:hydrolase activity"/>
    <property type="evidence" value="ECO:0007669"/>
    <property type="project" value="UniProtKB-KW"/>
</dbReference>
<protein>
    <submittedName>
        <fullName evidence="3">Serine hydrolase domain-containing protein</fullName>
        <ecNumber evidence="3">3.-.-.-</ecNumber>
    </submittedName>
</protein>
<dbReference type="InterPro" id="IPR050789">
    <property type="entry name" value="Diverse_Enzym_Activities"/>
</dbReference>
<dbReference type="SUPFAM" id="SSF56601">
    <property type="entry name" value="beta-lactamase/transpeptidase-like"/>
    <property type="match status" value="1"/>
</dbReference>
<evidence type="ECO:0000259" key="2">
    <source>
        <dbReference type="Pfam" id="PF00144"/>
    </source>
</evidence>
<dbReference type="Gene3D" id="3.40.710.10">
    <property type="entry name" value="DD-peptidase/beta-lactamase superfamily"/>
    <property type="match status" value="1"/>
</dbReference>
<dbReference type="PANTHER" id="PTHR43283:SF7">
    <property type="entry name" value="BETA-LACTAMASE-RELATED DOMAIN-CONTAINING PROTEIN"/>
    <property type="match status" value="1"/>
</dbReference>
<dbReference type="Proteomes" id="UP001589798">
    <property type="component" value="Unassembled WGS sequence"/>
</dbReference>
<comment type="caution">
    <text evidence="3">The sequence shown here is derived from an EMBL/GenBank/DDBJ whole genome shotgun (WGS) entry which is preliminary data.</text>
</comment>
<keyword evidence="3" id="KW-0378">Hydrolase</keyword>
<keyword evidence="1" id="KW-0732">Signal</keyword>